<comment type="caution">
    <text evidence="1">The sequence shown here is derived from an EMBL/GenBank/DDBJ whole genome shotgun (WGS) entry which is preliminary data.</text>
</comment>
<reference evidence="1" key="1">
    <citation type="journal article" date="2022" name="bioRxiv">
        <title>Sequencing and chromosome-scale assembly of the giantPleurodeles waltlgenome.</title>
        <authorList>
            <person name="Brown T."/>
            <person name="Elewa A."/>
            <person name="Iarovenko S."/>
            <person name="Subramanian E."/>
            <person name="Araus A.J."/>
            <person name="Petzold A."/>
            <person name="Susuki M."/>
            <person name="Suzuki K.-i.T."/>
            <person name="Hayashi T."/>
            <person name="Toyoda A."/>
            <person name="Oliveira C."/>
            <person name="Osipova E."/>
            <person name="Leigh N.D."/>
            <person name="Simon A."/>
            <person name="Yun M.H."/>
        </authorList>
    </citation>
    <scope>NUCLEOTIDE SEQUENCE</scope>
    <source>
        <strain evidence="1">20211129_DDA</strain>
        <tissue evidence="1">Liver</tissue>
    </source>
</reference>
<dbReference type="AlphaFoldDB" id="A0AAV7L7I5"/>
<sequence length="76" mass="7859">MGHGLAADEEGCLLRELCALEAWNGGEGACRAGGGDLLIAIVLRRVARRHCGPRVLPDTALLAQGVVGQPLEVSQA</sequence>
<evidence type="ECO:0000313" key="1">
    <source>
        <dbReference type="EMBL" id="KAJ1087606.1"/>
    </source>
</evidence>
<dbReference type="EMBL" id="JANPWB010000015">
    <property type="protein sequence ID" value="KAJ1087606.1"/>
    <property type="molecule type" value="Genomic_DNA"/>
</dbReference>
<dbReference type="Proteomes" id="UP001066276">
    <property type="component" value="Chromosome 11"/>
</dbReference>
<gene>
    <name evidence="1" type="ORF">NDU88_000773</name>
</gene>
<evidence type="ECO:0000313" key="2">
    <source>
        <dbReference type="Proteomes" id="UP001066276"/>
    </source>
</evidence>
<proteinExistence type="predicted"/>
<keyword evidence="2" id="KW-1185">Reference proteome</keyword>
<organism evidence="1 2">
    <name type="scientific">Pleurodeles waltl</name>
    <name type="common">Iberian ribbed newt</name>
    <dbReference type="NCBI Taxonomy" id="8319"/>
    <lineage>
        <taxon>Eukaryota</taxon>
        <taxon>Metazoa</taxon>
        <taxon>Chordata</taxon>
        <taxon>Craniata</taxon>
        <taxon>Vertebrata</taxon>
        <taxon>Euteleostomi</taxon>
        <taxon>Amphibia</taxon>
        <taxon>Batrachia</taxon>
        <taxon>Caudata</taxon>
        <taxon>Salamandroidea</taxon>
        <taxon>Salamandridae</taxon>
        <taxon>Pleurodelinae</taxon>
        <taxon>Pleurodeles</taxon>
    </lineage>
</organism>
<protein>
    <submittedName>
        <fullName evidence="1">Uncharacterized protein</fullName>
    </submittedName>
</protein>
<name>A0AAV7L7I5_PLEWA</name>
<accession>A0AAV7L7I5</accession>